<dbReference type="EMBL" id="UFYW01000001">
    <property type="protein sequence ID" value="STD83635.1"/>
    <property type="molecule type" value="Genomic_DNA"/>
</dbReference>
<evidence type="ECO:0000313" key="2">
    <source>
        <dbReference type="Proteomes" id="UP000254807"/>
    </source>
</evidence>
<keyword evidence="2" id="KW-1185">Reference proteome</keyword>
<sequence length="135" mass="15430">MDFIERLNQSVNTIPSLPLKCVLGYLPPKDEAFVLYPLAGGQVTQEFFDGTKDQELNFEFAMKSQDQQKISNALWLVQNYLEELSELNSSDGSFDFDSICITNKPFINQLDETRTYIFLVDIKAKITTYPKGETN</sequence>
<dbReference type="OrthoDB" id="2928533at2"/>
<accession>A0A376H492</accession>
<evidence type="ECO:0000313" key="1">
    <source>
        <dbReference type="EMBL" id="STD83635.1"/>
    </source>
</evidence>
<gene>
    <name evidence="1" type="ORF">NCTC12360_02107</name>
</gene>
<dbReference type="InterPro" id="IPR024411">
    <property type="entry name" value="Tail_terminator_phage"/>
</dbReference>
<dbReference type="Pfam" id="PF12691">
    <property type="entry name" value="Phage_tail_terminator_6"/>
    <property type="match status" value="1"/>
</dbReference>
<dbReference type="Proteomes" id="UP000254807">
    <property type="component" value="Unassembled WGS sequence"/>
</dbReference>
<protein>
    <submittedName>
        <fullName evidence="1">Phage protein</fullName>
    </submittedName>
</protein>
<name>A0A376H492_ENTGA</name>
<proteinExistence type="predicted"/>
<dbReference type="RefSeq" id="WP_060815570.1">
    <property type="nucleotide sequence ID" value="NZ_JABMDB010000036.1"/>
</dbReference>
<dbReference type="AlphaFoldDB" id="A0A376H492"/>
<reference evidence="1 2" key="1">
    <citation type="submission" date="2018-06" db="EMBL/GenBank/DDBJ databases">
        <authorList>
            <consortium name="Pathogen Informatics"/>
            <person name="Doyle S."/>
        </authorList>
    </citation>
    <scope>NUCLEOTIDE SEQUENCE [LARGE SCALE GENOMIC DNA]</scope>
    <source>
        <strain evidence="1 2">NCTC12360</strain>
    </source>
</reference>
<organism evidence="1 2">
    <name type="scientific">Enterococcus gallinarum</name>
    <dbReference type="NCBI Taxonomy" id="1353"/>
    <lineage>
        <taxon>Bacteria</taxon>
        <taxon>Bacillati</taxon>
        <taxon>Bacillota</taxon>
        <taxon>Bacilli</taxon>
        <taxon>Lactobacillales</taxon>
        <taxon>Enterococcaceae</taxon>
        <taxon>Enterococcus</taxon>
    </lineage>
</organism>